<dbReference type="GO" id="GO:0005634">
    <property type="term" value="C:nucleus"/>
    <property type="evidence" value="ECO:0007669"/>
    <property type="project" value="UniProtKB-SubCell"/>
</dbReference>
<evidence type="ECO:0000256" key="2">
    <source>
        <dbReference type="ARBA" id="ARBA00004496"/>
    </source>
</evidence>
<evidence type="ECO:0000256" key="5">
    <source>
        <dbReference type="ARBA" id="ARBA00022490"/>
    </source>
</evidence>
<evidence type="ECO:0000313" key="10">
    <source>
        <dbReference type="EMBL" id="WOG94289.1"/>
    </source>
</evidence>
<comment type="similarity">
    <text evidence="3">Belongs to the HAT1 family.</text>
</comment>
<evidence type="ECO:0000256" key="4">
    <source>
        <dbReference type="ARBA" id="ARBA00013184"/>
    </source>
</evidence>
<dbReference type="PANTHER" id="PTHR12046">
    <property type="entry name" value="HISTONE ACETYLTRANSFERASE TYPE B CATALYTIC SUBUNIT"/>
    <property type="match status" value="1"/>
</dbReference>
<dbReference type="KEGG" id="dcr:108213015"/>
<dbReference type="GO" id="GO:0010485">
    <property type="term" value="F:histone H4 acetyltransferase activity"/>
    <property type="evidence" value="ECO:0007669"/>
    <property type="project" value="EnsemblPlants"/>
</dbReference>
<protein>
    <recommendedName>
        <fullName evidence="4">histone acetyltransferase</fullName>
        <ecNumber evidence="4">2.3.1.48</ecNumber>
    </recommendedName>
</protein>
<evidence type="ECO:0000256" key="1">
    <source>
        <dbReference type="ARBA" id="ARBA00004123"/>
    </source>
</evidence>
<dbReference type="InterPro" id="IPR037113">
    <property type="entry name" value="Hat1_N_sf"/>
</dbReference>
<evidence type="ECO:0000256" key="7">
    <source>
        <dbReference type="ARBA" id="ARBA00023242"/>
    </source>
</evidence>
<dbReference type="AlphaFoldDB" id="A0A166C3V0"/>
<dbReference type="EMBL" id="CP093345">
    <property type="protein sequence ID" value="WOG94289.1"/>
    <property type="molecule type" value="Genomic_DNA"/>
</dbReference>
<keyword evidence="11" id="KW-1185">Reference proteome</keyword>
<comment type="subcellular location">
    <subcellularLocation>
        <location evidence="2">Cytoplasm</location>
    </subcellularLocation>
    <subcellularLocation>
        <location evidence="1">Nucleus</location>
    </subcellularLocation>
</comment>
<keyword evidence="8" id="KW-0012">Acyltransferase</keyword>
<dbReference type="Proteomes" id="UP000077755">
    <property type="component" value="Chromosome 3"/>
</dbReference>
<dbReference type="CDD" id="cd04301">
    <property type="entry name" value="NAT_SF"/>
    <property type="match status" value="1"/>
</dbReference>
<keyword evidence="5" id="KW-0963">Cytoplasm</keyword>
<dbReference type="Pfam" id="PF10394">
    <property type="entry name" value="Hat1_N"/>
    <property type="match status" value="1"/>
</dbReference>
<dbReference type="InterPro" id="IPR016181">
    <property type="entry name" value="Acyl_CoA_acyltransferase"/>
</dbReference>
<comment type="catalytic activity">
    <reaction evidence="9">
        <text>L-lysyl-[protein] + acetyl-CoA = N(6)-acetyl-L-lysyl-[protein] + CoA + H(+)</text>
        <dbReference type="Rhea" id="RHEA:45948"/>
        <dbReference type="Rhea" id="RHEA-COMP:9752"/>
        <dbReference type="Rhea" id="RHEA-COMP:10731"/>
        <dbReference type="ChEBI" id="CHEBI:15378"/>
        <dbReference type="ChEBI" id="CHEBI:29969"/>
        <dbReference type="ChEBI" id="CHEBI:57287"/>
        <dbReference type="ChEBI" id="CHEBI:57288"/>
        <dbReference type="ChEBI" id="CHEBI:61930"/>
        <dbReference type="EC" id="2.3.1.48"/>
    </reaction>
</comment>
<dbReference type="InterPro" id="IPR000182">
    <property type="entry name" value="GNAT_dom"/>
</dbReference>
<sequence length="464" mass="52283">MSTKNPNSSDLASEPKKRRRVGIAKIDAGVDPADCIKIYLVSSKEEVDAPESFCVESVDFERFFEEDGKIYGYKGLKITIWVSTISFHAYADISFESKSDGGKGITDLKASLQNIFAETLLDEKDKFLKTFSAERDIVKSMVSNAKIVEHKAPNGHSGDSNSDLKSDASSLEVVRVVGTSVGEVYVRLVPLAMLLVDGSSPIDIMDPRWELYLLIQKKVNDQEDTQHRLLGFAALYRFYHYPGSERLRLSQILVLPPFQRKGYGRFLLEGLNVVAVTEDAYDLTIEEPLDSLQHVRTCIDVQRLLAFDPIKDALASVVLSLKQENLSKRSQTVLFGPPLDVVEEVRKSLKITKRQFLQCWEVLIYLGLDPVDKYMENYRTIILDHIKASVIGKDAGDAGKQVVDVPTEFDQELSFVMFKSQNAESSIVAREDDQNNQEEQIQQLVSERIKEVQLIARKVSQQHP</sequence>
<dbReference type="EC" id="2.3.1.48" evidence="4"/>
<dbReference type="OMA" id="HNANECI"/>
<dbReference type="Pfam" id="PF00583">
    <property type="entry name" value="Acetyltransf_1"/>
    <property type="match status" value="1"/>
</dbReference>
<dbReference type="GO" id="GO:0031509">
    <property type="term" value="P:subtelomeric heterochromatin formation"/>
    <property type="evidence" value="ECO:0007669"/>
    <property type="project" value="InterPro"/>
</dbReference>
<evidence type="ECO:0000256" key="9">
    <source>
        <dbReference type="ARBA" id="ARBA00048017"/>
    </source>
</evidence>
<dbReference type="InterPro" id="IPR019467">
    <property type="entry name" value="Hat1_N"/>
</dbReference>
<dbReference type="Gene3D" id="3.40.630.30">
    <property type="match status" value="1"/>
</dbReference>
<evidence type="ECO:0000256" key="3">
    <source>
        <dbReference type="ARBA" id="ARBA00010543"/>
    </source>
</evidence>
<dbReference type="SUPFAM" id="SSF55729">
    <property type="entry name" value="Acyl-CoA N-acyltransferases (Nat)"/>
    <property type="match status" value="1"/>
</dbReference>
<dbReference type="Gramene" id="KZN03250">
    <property type="protein sequence ID" value="KZN03250"/>
    <property type="gene ID" value="DCAR_012006"/>
</dbReference>
<evidence type="ECO:0000256" key="6">
    <source>
        <dbReference type="ARBA" id="ARBA00022679"/>
    </source>
</evidence>
<gene>
    <name evidence="10" type="ORF">DCAR_0313582</name>
</gene>
<name>A0A166C3V0_DAUCS</name>
<dbReference type="GO" id="GO:0000781">
    <property type="term" value="C:chromosome, telomeric region"/>
    <property type="evidence" value="ECO:0007669"/>
    <property type="project" value="GOC"/>
</dbReference>
<evidence type="ECO:0000256" key="8">
    <source>
        <dbReference type="ARBA" id="ARBA00023315"/>
    </source>
</evidence>
<dbReference type="OrthoDB" id="10253098at2759"/>
<keyword evidence="7" id="KW-0539">Nucleus</keyword>
<reference evidence="10" key="1">
    <citation type="journal article" date="2016" name="Nat. Genet.">
        <title>A high-quality carrot genome assembly provides new insights into carotenoid accumulation and asterid genome evolution.</title>
        <authorList>
            <person name="Iorizzo M."/>
            <person name="Ellison S."/>
            <person name="Senalik D."/>
            <person name="Zeng P."/>
            <person name="Satapoomin P."/>
            <person name="Huang J."/>
            <person name="Bowman M."/>
            <person name="Iovene M."/>
            <person name="Sanseverino W."/>
            <person name="Cavagnaro P."/>
            <person name="Yildiz M."/>
            <person name="Macko-Podgorni A."/>
            <person name="Moranska E."/>
            <person name="Grzebelus E."/>
            <person name="Grzebelus D."/>
            <person name="Ashrafi H."/>
            <person name="Zheng Z."/>
            <person name="Cheng S."/>
            <person name="Spooner D."/>
            <person name="Van Deynze A."/>
            <person name="Simon P."/>
        </authorList>
    </citation>
    <scope>NUCLEOTIDE SEQUENCE</scope>
    <source>
        <tissue evidence="10">Leaf</tissue>
    </source>
</reference>
<keyword evidence="6" id="KW-0808">Transferase</keyword>
<dbReference type="GO" id="GO:0005737">
    <property type="term" value="C:cytoplasm"/>
    <property type="evidence" value="ECO:0007669"/>
    <property type="project" value="UniProtKB-SubCell"/>
</dbReference>
<organism evidence="10 11">
    <name type="scientific">Daucus carota subsp. sativus</name>
    <name type="common">Carrot</name>
    <dbReference type="NCBI Taxonomy" id="79200"/>
    <lineage>
        <taxon>Eukaryota</taxon>
        <taxon>Viridiplantae</taxon>
        <taxon>Streptophyta</taxon>
        <taxon>Embryophyta</taxon>
        <taxon>Tracheophyta</taxon>
        <taxon>Spermatophyta</taxon>
        <taxon>Magnoliopsida</taxon>
        <taxon>eudicotyledons</taxon>
        <taxon>Gunneridae</taxon>
        <taxon>Pentapetalae</taxon>
        <taxon>asterids</taxon>
        <taxon>campanulids</taxon>
        <taxon>Apiales</taxon>
        <taxon>Apiaceae</taxon>
        <taxon>Apioideae</taxon>
        <taxon>Scandiceae</taxon>
        <taxon>Daucinae</taxon>
        <taxon>Daucus</taxon>
        <taxon>Daucus sect. Daucus</taxon>
    </lineage>
</organism>
<reference evidence="10" key="2">
    <citation type="submission" date="2022-03" db="EMBL/GenBank/DDBJ databases">
        <title>Draft title - Genomic analysis of global carrot germplasm unveils the trajectory of domestication and the origin of high carotenoid orange carrot.</title>
        <authorList>
            <person name="Iorizzo M."/>
            <person name="Ellison S."/>
            <person name="Senalik D."/>
            <person name="Macko-Podgorni A."/>
            <person name="Grzebelus D."/>
            <person name="Bostan H."/>
            <person name="Rolling W."/>
            <person name="Curaba J."/>
            <person name="Simon P."/>
        </authorList>
    </citation>
    <scope>NUCLEOTIDE SEQUENCE</scope>
    <source>
        <tissue evidence="10">Leaf</tissue>
    </source>
</reference>
<accession>A0A166C3V0</accession>
<evidence type="ECO:0000313" key="11">
    <source>
        <dbReference type="Proteomes" id="UP000077755"/>
    </source>
</evidence>
<dbReference type="Gene3D" id="3.90.360.10">
    <property type="entry name" value="Histone acetyl transferase 1 (HAT1), N-terminal domain"/>
    <property type="match status" value="1"/>
</dbReference>
<proteinExistence type="inferred from homology"/>
<dbReference type="FunFam" id="3.40.630.30:FF:000077">
    <property type="entry name" value="Histone acetyltransferase type B catalytic subunit"/>
    <property type="match status" value="1"/>
</dbReference>
<dbReference type="InterPro" id="IPR017380">
    <property type="entry name" value="Hist_AcTrfase_B-typ_cat-su"/>
</dbReference>
<dbReference type="FunFam" id="3.90.360.10:FF:000002">
    <property type="entry name" value="Histone acetyltransferase type B catalytic subunit"/>
    <property type="match status" value="1"/>
</dbReference>